<protein>
    <recommendedName>
        <fullName evidence="4">Ferric uptake regulation protein</fullName>
    </recommendedName>
</protein>
<keyword evidence="15" id="KW-1185">Reference proteome</keyword>
<feature type="binding site" evidence="13">
    <location>
        <position position="91"/>
    </location>
    <ligand>
        <name>Fe cation</name>
        <dbReference type="ChEBI" id="CHEBI:24875"/>
    </ligand>
</feature>
<keyword evidence="11" id="KW-0804">Transcription</keyword>
<keyword evidence="10" id="KW-0238">DNA-binding</keyword>
<dbReference type="PANTHER" id="PTHR33202:SF2">
    <property type="entry name" value="FERRIC UPTAKE REGULATION PROTEIN"/>
    <property type="match status" value="1"/>
</dbReference>
<dbReference type="Gene3D" id="3.30.1490.190">
    <property type="match status" value="1"/>
</dbReference>
<accession>A0A239D8T3</accession>
<dbReference type="GO" id="GO:0000976">
    <property type="term" value="F:transcription cis-regulatory region binding"/>
    <property type="evidence" value="ECO:0007669"/>
    <property type="project" value="TreeGrafter"/>
</dbReference>
<feature type="binding site" evidence="12">
    <location>
        <position position="140"/>
    </location>
    <ligand>
        <name>Zn(2+)</name>
        <dbReference type="ChEBI" id="CHEBI:29105"/>
    </ligand>
</feature>
<keyword evidence="5" id="KW-0963">Cytoplasm</keyword>
<dbReference type="EMBL" id="FZOC01000012">
    <property type="protein sequence ID" value="SNS28264.1"/>
    <property type="molecule type" value="Genomic_DNA"/>
</dbReference>
<evidence type="ECO:0000256" key="1">
    <source>
        <dbReference type="ARBA" id="ARBA00004496"/>
    </source>
</evidence>
<evidence type="ECO:0000256" key="7">
    <source>
        <dbReference type="ARBA" id="ARBA00022723"/>
    </source>
</evidence>
<feature type="binding site" evidence="12">
    <location>
        <position position="137"/>
    </location>
    <ligand>
        <name>Zn(2+)</name>
        <dbReference type="ChEBI" id="CHEBI:29105"/>
    </ligand>
</feature>
<evidence type="ECO:0000256" key="10">
    <source>
        <dbReference type="ARBA" id="ARBA00023125"/>
    </source>
</evidence>
<comment type="cofactor">
    <cofactor evidence="12">
        <name>Zn(2+)</name>
        <dbReference type="ChEBI" id="CHEBI:29105"/>
    </cofactor>
    <text evidence="12">Binds 1 zinc ion per subunit.</text>
</comment>
<proteinExistence type="inferred from homology"/>
<organism evidence="14 15">
    <name type="scientific">Humidesulfovibrio mexicanus</name>
    <dbReference type="NCBI Taxonomy" id="147047"/>
    <lineage>
        <taxon>Bacteria</taxon>
        <taxon>Pseudomonadati</taxon>
        <taxon>Thermodesulfobacteriota</taxon>
        <taxon>Desulfovibrionia</taxon>
        <taxon>Desulfovibrionales</taxon>
        <taxon>Desulfovibrionaceae</taxon>
        <taxon>Humidesulfovibrio</taxon>
    </lineage>
</organism>
<evidence type="ECO:0000256" key="3">
    <source>
        <dbReference type="ARBA" id="ARBA00011738"/>
    </source>
</evidence>
<feature type="binding site" evidence="13">
    <location>
        <position position="112"/>
    </location>
    <ligand>
        <name>Fe cation</name>
        <dbReference type="ChEBI" id="CHEBI:24875"/>
    </ligand>
</feature>
<dbReference type="PANTHER" id="PTHR33202">
    <property type="entry name" value="ZINC UPTAKE REGULATION PROTEIN"/>
    <property type="match status" value="1"/>
</dbReference>
<dbReference type="Proteomes" id="UP000198324">
    <property type="component" value="Unassembled WGS sequence"/>
</dbReference>
<dbReference type="RefSeq" id="WP_089275639.1">
    <property type="nucleotide sequence ID" value="NZ_FZOC01000012.1"/>
</dbReference>
<dbReference type="InterPro" id="IPR002481">
    <property type="entry name" value="FUR"/>
</dbReference>
<dbReference type="GO" id="GO:0045892">
    <property type="term" value="P:negative regulation of DNA-templated transcription"/>
    <property type="evidence" value="ECO:0007669"/>
    <property type="project" value="TreeGrafter"/>
</dbReference>
<reference evidence="14 15" key="1">
    <citation type="submission" date="2017-06" db="EMBL/GenBank/DDBJ databases">
        <authorList>
            <person name="Kim H.J."/>
            <person name="Triplett B.A."/>
        </authorList>
    </citation>
    <scope>NUCLEOTIDE SEQUENCE [LARGE SCALE GENOMIC DNA]</scope>
    <source>
        <strain evidence="14 15">DSM 13116</strain>
    </source>
</reference>
<dbReference type="GO" id="GO:1900376">
    <property type="term" value="P:regulation of secondary metabolite biosynthetic process"/>
    <property type="evidence" value="ECO:0007669"/>
    <property type="project" value="TreeGrafter"/>
</dbReference>
<dbReference type="GO" id="GO:0008270">
    <property type="term" value="F:zinc ion binding"/>
    <property type="evidence" value="ECO:0007669"/>
    <property type="project" value="TreeGrafter"/>
</dbReference>
<feature type="binding site" evidence="12">
    <location>
        <position position="97"/>
    </location>
    <ligand>
        <name>Zn(2+)</name>
        <dbReference type="ChEBI" id="CHEBI:29105"/>
    </ligand>
</feature>
<evidence type="ECO:0000256" key="8">
    <source>
        <dbReference type="ARBA" id="ARBA00022833"/>
    </source>
</evidence>
<evidence type="ECO:0000256" key="12">
    <source>
        <dbReference type="PIRSR" id="PIRSR602481-1"/>
    </source>
</evidence>
<sequence length="148" mass="16353">MKPPHEVFLEYLRRKGLNMTPQRAVIVETFLATEGHFSCDELSARVRRADPAIGQATVYRTLKLLVDSGLASHLAAGDGPVLYEHSYGHEHHDHLVCLDCGAKVEIVDPVIETRQEHLAAEHGFVLTRHSMILYGLCPRCGGKTGGRS</sequence>
<evidence type="ECO:0000256" key="2">
    <source>
        <dbReference type="ARBA" id="ARBA00007957"/>
    </source>
</evidence>
<keyword evidence="7 12" id="KW-0479">Metal-binding</keyword>
<evidence type="ECO:0000256" key="4">
    <source>
        <dbReference type="ARBA" id="ARBA00020910"/>
    </source>
</evidence>
<comment type="cofactor">
    <cofactor evidence="13">
        <name>Mn(2+)</name>
        <dbReference type="ChEBI" id="CHEBI:29035"/>
    </cofactor>
    <cofactor evidence="13">
        <name>Fe(2+)</name>
        <dbReference type="ChEBI" id="CHEBI:29033"/>
    </cofactor>
    <text evidence="13">Binds 1 Mn(2+) or Fe(2+) ion per subunit.</text>
</comment>
<dbReference type="GO" id="GO:0003700">
    <property type="term" value="F:DNA-binding transcription factor activity"/>
    <property type="evidence" value="ECO:0007669"/>
    <property type="project" value="InterPro"/>
</dbReference>
<dbReference type="GO" id="GO:0005829">
    <property type="term" value="C:cytosol"/>
    <property type="evidence" value="ECO:0007669"/>
    <property type="project" value="TreeGrafter"/>
</dbReference>
<evidence type="ECO:0000313" key="14">
    <source>
        <dbReference type="EMBL" id="SNS28264.1"/>
    </source>
</evidence>
<comment type="similarity">
    <text evidence="2">Belongs to the Fur family.</text>
</comment>
<gene>
    <name evidence="14" type="ORF">SAMN04488503_0147</name>
</gene>
<dbReference type="CDD" id="cd07153">
    <property type="entry name" value="Fur_like"/>
    <property type="match status" value="1"/>
</dbReference>
<keyword evidence="9" id="KW-0805">Transcription regulation</keyword>
<comment type="subunit">
    <text evidence="3">Homodimer.</text>
</comment>
<evidence type="ECO:0000256" key="11">
    <source>
        <dbReference type="ARBA" id="ARBA00023163"/>
    </source>
</evidence>
<evidence type="ECO:0000256" key="9">
    <source>
        <dbReference type="ARBA" id="ARBA00023015"/>
    </source>
</evidence>
<dbReference type="SUPFAM" id="SSF46785">
    <property type="entry name" value="Winged helix' DNA-binding domain"/>
    <property type="match status" value="1"/>
</dbReference>
<dbReference type="AlphaFoldDB" id="A0A239D8T3"/>
<comment type="subcellular location">
    <subcellularLocation>
        <location evidence="1">Cytoplasm</location>
    </subcellularLocation>
</comment>
<feature type="binding site" evidence="13">
    <location>
        <position position="93"/>
    </location>
    <ligand>
        <name>Fe cation</name>
        <dbReference type="ChEBI" id="CHEBI:24875"/>
    </ligand>
</feature>
<dbReference type="Gene3D" id="1.10.10.10">
    <property type="entry name" value="Winged helix-like DNA-binding domain superfamily/Winged helix DNA-binding domain"/>
    <property type="match status" value="1"/>
</dbReference>
<dbReference type="OrthoDB" id="8659436at2"/>
<evidence type="ECO:0000313" key="15">
    <source>
        <dbReference type="Proteomes" id="UP000198324"/>
    </source>
</evidence>
<keyword evidence="6" id="KW-0678">Repressor</keyword>
<evidence type="ECO:0000256" key="6">
    <source>
        <dbReference type="ARBA" id="ARBA00022491"/>
    </source>
</evidence>
<feature type="binding site" evidence="13">
    <location>
        <position position="129"/>
    </location>
    <ligand>
        <name>Fe cation</name>
        <dbReference type="ChEBI" id="CHEBI:24875"/>
    </ligand>
</feature>
<evidence type="ECO:0000256" key="5">
    <source>
        <dbReference type="ARBA" id="ARBA00022490"/>
    </source>
</evidence>
<keyword evidence="13" id="KW-0408">Iron</keyword>
<dbReference type="InterPro" id="IPR036388">
    <property type="entry name" value="WH-like_DNA-bd_sf"/>
</dbReference>
<evidence type="ECO:0000256" key="13">
    <source>
        <dbReference type="PIRSR" id="PIRSR602481-2"/>
    </source>
</evidence>
<dbReference type="Pfam" id="PF01475">
    <property type="entry name" value="FUR"/>
    <property type="match status" value="1"/>
</dbReference>
<feature type="binding site" evidence="12">
    <location>
        <position position="100"/>
    </location>
    <ligand>
        <name>Zn(2+)</name>
        <dbReference type="ChEBI" id="CHEBI:29105"/>
    </ligand>
</feature>
<name>A0A239D8T3_9BACT</name>
<dbReference type="InterPro" id="IPR036390">
    <property type="entry name" value="WH_DNA-bd_sf"/>
</dbReference>
<keyword evidence="8 12" id="KW-0862">Zinc</keyword>
<dbReference type="InterPro" id="IPR043135">
    <property type="entry name" value="Fur_C"/>
</dbReference>